<name>A0A2N0UUI9_9FIRM</name>
<dbReference type="GO" id="GO:0046872">
    <property type="term" value="F:metal ion binding"/>
    <property type="evidence" value="ECO:0007669"/>
    <property type="project" value="UniProtKB-KW"/>
</dbReference>
<gene>
    <name evidence="7" type="ORF">RBATCC27255_00411</name>
</gene>
<dbReference type="InterPro" id="IPR001405">
    <property type="entry name" value="UPF0758"/>
</dbReference>
<proteinExistence type="inferred from homology"/>
<dbReference type="PANTHER" id="PTHR30471">
    <property type="entry name" value="DNA REPAIR PROTEIN RADC"/>
    <property type="match status" value="1"/>
</dbReference>
<dbReference type="SUPFAM" id="SSF102712">
    <property type="entry name" value="JAB1/MPN domain"/>
    <property type="match status" value="1"/>
</dbReference>
<keyword evidence="4" id="KW-0378">Hydrolase</keyword>
<evidence type="ECO:0000256" key="6">
    <source>
        <dbReference type="ARBA" id="ARBA00023049"/>
    </source>
</evidence>
<evidence type="ECO:0000256" key="3">
    <source>
        <dbReference type="ARBA" id="ARBA00022723"/>
    </source>
</evidence>
<dbReference type="InterPro" id="IPR020891">
    <property type="entry name" value="UPF0758_CS"/>
</dbReference>
<dbReference type="PROSITE" id="PS01302">
    <property type="entry name" value="UPF0758"/>
    <property type="match status" value="1"/>
</dbReference>
<protein>
    <submittedName>
        <fullName evidence="7">DNA repair protein RadC</fullName>
    </submittedName>
</protein>
<keyword evidence="3" id="KW-0479">Metal-binding</keyword>
<dbReference type="RefSeq" id="WP_015523692.1">
    <property type="nucleotide sequence ID" value="NZ_CABMMZ010000026.1"/>
</dbReference>
<evidence type="ECO:0000313" key="8">
    <source>
        <dbReference type="Proteomes" id="UP000233425"/>
    </source>
</evidence>
<dbReference type="Proteomes" id="UP000233425">
    <property type="component" value="Unassembled WGS sequence"/>
</dbReference>
<evidence type="ECO:0000313" key="7">
    <source>
        <dbReference type="EMBL" id="PKD32462.1"/>
    </source>
</evidence>
<keyword evidence="5" id="KW-0862">Zinc</keyword>
<dbReference type="PROSITE" id="PS50249">
    <property type="entry name" value="MPN"/>
    <property type="match status" value="1"/>
</dbReference>
<dbReference type="GeneID" id="93769242"/>
<keyword evidence="6" id="KW-0482">Metalloprotease</keyword>
<dbReference type="InterPro" id="IPR037518">
    <property type="entry name" value="MPN"/>
</dbReference>
<sequence>MARTTDNEHSGHRERMRKKFIENGFDVFETHEALEMFLYYAIPRKDTNPLAHRLLDRYITVGGVCDAPIDELMKEFGLSENAAALLKMLPEMARLYTESKMSHDNIIDYENLGKIFKAKFIGRTNECVALMLGDAKGKMIYFDIISKGSLNSSDMPVRKIVDLSLRHNAKTAFIAHNHPSGTALPSGSDLDTTIVLKSTLATVGVELIDHFIITDDDYVSLRESRLAGNIFYYEK</sequence>
<keyword evidence="8" id="KW-1185">Reference proteome</keyword>
<accession>A0A2N0UUI9</accession>
<dbReference type="Gene3D" id="3.40.140.10">
    <property type="entry name" value="Cytidine Deaminase, domain 2"/>
    <property type="match status" value="1"/>
</dbReference>
<dbReference type="AlphaFoldDB" id="A0A2N0UUI9"/>
<reference evidence="7" key="1">
    <citation type="journal article" date="2018" name="Environ. Microbiol.">
        <title>Sporulation capability and amylosome conservation among diverse human colonic and rumen isolates of the keystone starch-degrader Ruminococcus bromii.</title>
        <authorList>
            <person name="Mukhopadhya I."/>
            <person name="Morais S."/>
            <person name="Laverde-Gomez J."/>
            <person name="Sheridan P.O."/>
            <person name="Walker A.W."/>
            <person name="Kelly W."/>
            <person name="Klieve A.V."/>
            <person name="Ouwerkerk D."/>
            <person name="Duncan S.H."/>
            <person name="Louis P."/>
            <person name="Koropatkin N."/>
            <person name="Cockburn D."/>
            <person name="Kibler R."/>
            <person name="Cooper P.J."/>
            <person name="Sandoval C."/>
            <person name="Crost E."/>
            <person name="Juge N."/>
            <person name="Bayer E.A."/>
            <person name="Flint H.J."/>
        </authorList>
    </citation>
    <scope>NUCLEOTIDE SEQUENCE [LARGE SCALE GENOMIC DNA]</scope>
    <source>
        <strain evidence="7">ATCC 27255</strain>
    </source>
</reference>
<evidence type="ECO:0000256" key="4">
    <source>
        <dbReference type="ARBA" id="ARBA00022801"/>
    </source>
</evidence>
<dbReference type="GO" id="GO:0008237">
    <property type="term" value="F:metallopeptidase activity"/>
    <property type="evidence" value="ECO:0007669"/>
    <property type="project" value="UniProtKB-KW"/>
</dbReference>
<dbReference type="GO" id="GO:0006508">
    <property type="term" value="P:proteolysis"/>
    <property type="evidence" value="ECO:0007669"/>
    <property type="project" value="UniProtKB-KW"/>
</dbReference>
<comment type="similarity">
    <text evidence="1">Belongs to the UPF0758 family.</text>
</comment>
<keyword evidence="2" id="KW-0645">Protease</keyword>
<evidence type="ECO:0000256" key="5">
    <source>
        <dbReference type="ARBA" id="ARBA00022833"/>
    </source>
</evidence>
<evidence type="ECO:0000256" key="1">
    <source>
        <dbReference type="ARBA" id="ARBA00010243"/>
    </source>
</evidence>
<evidence type="ECO:0000256" key="2">
    <source>
        <dbReference type="ARBA" id="ARBA00022670"/>
    </source>
</evidence>
<comment type="caution">
    <text evidence="7">The sequence shown here is derived from an EMBL/GenBank/DDBJ whole genome shotgun (WGS) entry which is preliminary data.</text>
</comment>
<dbReference type="Pfam" id="PF04002">
    <property type="entry name" value="RadC"/>
    <property type="match status" value="1"/>
</dbReference>
<dbReference type="InterPro" id="IPR025657">
    <property type="entry name" value="RadC_JAB"/>
</dbReference>
<dbReference type="EMBL" id="NNSR01000026">
    <property type="protein sequence ID" value="PKD32462.1"/>
    <property type="molecule type" value="Genomic_DNA"/>
</dbReference>
<organism evidence="7 8">
    <name type="scientific">Ruminococcus bromii</name>
    <dbReference type="NCBI Taxonomy" id="40518"/>
    <lineage>
        <taxon>Bacteria</taxon>
        <taxon>Bacillati</taxon>
        <taxon>Bacillota</taxon>
        <taxon>Clostridia</taxon>
        <taxon>Eubacteriales</taxon>
        <taxon>Oscillospiraceae</taxon>
        <taxon>Ruminococcus</taxon>
    </lineage>
</organism>
<dbReference type="PANTHER" id="PTHR30471:SF3">
    <property type="entry name" value="UPF0758 PROTEIN YEES-RELATED"/>
    <property type="match status" value="1"/>
</dbReference>